<dbReference type="PANTHER" id="PTHR43265:SF1">
    <property type="entry name" value="ESTERASE ESTD"/>
    <property type="match status" value="1"/>
</dbReference>
<evidence type="ECO:0000256" key="1">
    <source>
        <dbReference type="ARBA" id="ARBA00022801"/>
    </source>
</evidence>
<dbReference type="PANTHER" id="PTHR43265">
    <property type="entry name" value="ESTERASE ESTD"/>
    <property type="match status" value="1"/>
</dbReference>
<dbReference type="SUPFAM" id="SSF53474">
    <property type="entry name" value="alpha/beta-Hydrolases"/>
    <property type="match status" value="1"/>
</dbReference>
<dbReference type="InterPro" id="IPR002471">
    <property type="entry name" value="Pept_S9_AS"/>
</dbReference>
<evidence type="ECO:0000313" key="5">
    <source>
        <dbReference type="Proteomes" id="UP000617628"/>
    </source>
</evidence>
<accession>A0A934VTL1</accession>
<comment type="caution">
    <text evidence="4">The sequence shown here is derived from an EMBL/GenBank/DDBJ whole genome shotgun (WGS) entry which is preliminary data.</text>
</comment>
<sequence length="587" mass="63252">MKTMLRILLVLSVALTTSLSAALPEAGLWKGKINIPGSGLPIEVTLSESESGEWSGTIDIPAQNLRGFTLSEVKVSDEGVGFAMQGVPGKPTFFGKLDATGNSIEGDFSQGGQKLTFSLAKAVEGETAAIQAVPEKGIPGEGVTGDWLGVLSVPPVSLRLAVQVSGSASEGFSGSLVSLDQGSTKLDMDSVADSDGVFTFTINRVGGSFTGELSSDGSEIVGEWTQGGHTRPLTFLRVAEQVTLKRPQEPKGPFPYDEREVAFRNEVADISLGGTFVIPEGDGPFRTVIFFTGSGAQDRDESLMEHRPFAVLADALARRGIASLRFDDRGVGKSEGNLMEASVEDLAYDAIAAVRFLEGQREVDQDAIGMIGHSEGGLVGPVASTLEEQLDFLVLLAPPAEALDKLLTRQGSAALRLKGVSEEIIARVEVASALDMTLIKDRSLDREALLAVLEDRKNDFLEDFSETELAAIGYTHELYEQNIKVVTTRWFRELMRVDPAAYLEKLKVPTFALFAEKDFQVDAQVNAEIMRTSLEKAGLIEAKVLVRSGLNHLFQNCETGVLEEYGLIEETFDPATIVMIGDWVLER</sequence>
<dbReference type="PROSITE" id="PS00708">
    <property type="entry name" value="PRO_ENDOPEP_SER"/>
    <property type="match status" value="1"/>
</dbReference>
<feature type="chain" id="PRO_5036866998" evidence="2">
    <location>
        <begin position="22"/>
        <end position="587"/>
    </location>
</feature>
<dbReference type="EMBL" id="JAENIL010000052">
    <property type="protein sequence ID" value="MBK1879634.1"/>
    <property type="molecule type" value="Genomic_DNA"/>
</dbReference>
<evidence type="ECO:0000256" key="2">
    <source>
        <dbReference type="SAM" id="SignalP"/>
    </source>
</evidence>
<organism evidence="4 5">
    <name type="scientific">Pelagicoccus mobilis</name>
    <dbReference type="NCBI Taxonomy" id="415221"/>
    <lineage>
        <taxon>Bacteria</taxon>
        <taxon>Pseudomonadati</taxon>
        <taxon>Verrucomicrobiota</taxon>
        <taxon>Opitutia</taxon>
        <taxon>Puniceicoccales</taxon>
        <taxon>Pelagicoccaceae</taxon>
        <taxon>Pelagicoccus</taxon>
    </lineage>
</organism>
<reference evidence="4" key="1">
    <citation type="submission" date="2021-01" db="EMBL/GenBank/DDBJ databases">
        <title>Modified the classification status of verrucomicrobia.</title>
        <authorList>
            <person name="Feng X."/>
        </authorList>
    </citation>
    <scope>NUCLEOTIDE SEQUENCE</scope>
    <source>
        <strain evidence="4">KCTC 13126</strain>
    </source>
</reference>
<dbReference type="GO" id="GO:0006508">
    <property type="term" value="P:proteolysis"/>
    <property type="evidence" value="ECO:0007669"/>
    <property type="project" value="InterPro"/>
</dbReference>
<dbReference type="AlphaFoldDB" id="A0A934VTL1"/>
<protein>
    <submittedName>
        <fullName evidence="4">Alpha/beta hydrolase</fullName>
    </submittedName>
</protein>
<gene>
    <name evidence="4" type="ORF">JIN87_22300</name>
</gene>
<evidence type="ECO:0000259" key="3">
    <source>
        <dbReference type="Pfam" id="PF12146"/>
    </source>
</evidence>
<dbReference type="GO" id="GO:0004252">
    <property type="term" value="F:serine-type endopeptidase activity"/>
    <property type="evidence" value="ECO:0007669"/>
    <property type="project" value="InterPro"/>
</dbReference>
<proteinExistence type="predicted"/>
<feature type="signal peptide" evidence="2">
    <location>
        <begin position="1"/>
        <end position="21"/>
    </location>
</feature>
<dbReference type="InterPro" id="IPR022742">
    <property type="entry name" value="Hydrolase_4"/>
</dbReference>
<dbReference type="InterPro" id="IPR029058">
    <property type="entry name" value="AB_hydrolase_fold"/>
</dbReference>
<keyword evidence="1 4" id="KW-0378">Hydrolase</keyword>
<keyword evidence="2" id="KW-0732">Signal</keyword>
<dbReference type="Pfam" id="PF12146">
    <property type="entry name" value="Hydrolase_4"/>
    <property type="match status" value="1"/>
</dbReference>
<evidence type="ECO:0000313" key="4">
    <source>
        <dbReference type="EMBL" id="MBK1879634.1"/>
    </source>
</evidence>
<feature type="domain" description="Serine aminopeptidase S33" evidence="3">
    <location>
        <begin position="309"/>
        <end position="532"/>
    </location>
</feature>
<dbReference type="Gene3D" id="3.40.50.1820">
    <property type="entry name" value="alpha/beta hydrolase"/>
    <property type="match status" value="1"/>
</dbReference>
<dbReference type="RefSeq" id="WP_200357846.1">
    <property type="nucleotide sequence ID" value="NZ_JAENIL010000052.1"/>
</dbReference>
<dbReference type="Proteomes" id="UP000617628">
    <property type="component" value="Unassembled WGS sequence"/>
</dbReference>
<name>A0A934VTL1_9BACT</name>
<dbReference type="GO" id="GO:0052689">
    <property type="term" value="F:carboxylic ester hydrolase activity"/>
    <property type="evidence" value="ECO:0007669"/>
    <property type="project" value="TreeGrafter"/>
</dbReference>
<keyword evidence="5" id="KW-1185">Reference proteome</keyword>
<dbReference type="InterPro" id="IPR053145">
    <property type="entry name" value="AB_hydrolase_Est10"/>
</dbReference>